<feature type="chain" id="PRO_5007449626" description="DUF4394 domain-containing protein" evidence="1">
    <location>
        <begin position="23"/>
        <end position="283"/>
    </location>
</feature>
<protein>
    <recommendedName>
        <fullName evidence="2">DUF4394 domain-containing protein</fullName>
    </recommendedName>
</protein>
<dbReference type="Proteomes" id="UP000070433">
    <property type="component" value="Chromosome"/>
</dbReference>
<dbReference type="Pfam" id="PF14339">
    <property type="entry name" value="DUF4394"/>
    <property type="match status" value="1"/>
</dbReference>
<name>A0A127JRM6_9BURK</name>
<dbReference type="SUPFAM" id="SSF63829">
    <property type="entry name" value="Calcium-dependent phosphotriesterase"/>
    <property type="match status" value="1"/>
</dbReference>
<dbReference type="AlphaFoldDB" id="A0A127JRM6"/>
<dbReference type="InterPro" id="IPR025507">
    <property type="entry name" value="DUF4394"/>
</dbReference>
<gene>
    <name evidence="3" type="ORF">UC35_06585</name>
</gene>
<proteinExistence type="predicted"/>
<accession>A0A127JRM6</accession>
<evidence type="ECO:0000313" key="3">
    <source>
        <dbReference type="EMBL" id="AMO22609.1"/>
    </source>
</evidence>
<dbReference type="PATRIC" id="fig|94132.3.peg.1339"/>
<evidence type="ECO:0000259" key="2">
    <source>
        <dbReference type="Pfam" id="PF14339"/>
    </source>
</evidence>
<dbReference type="EMBL" id="CP010951">
    <property type="protein sequence ID" value="AMO22609.1"/>
    <property type="molecule type" value="Genomic_DNA"/>
</dbReference>
<feature type="domain" description="DUF4394" evidence="2">
    <location>
        <begin position="52"/>
        <end position="278"/>
    </location>
</feature>
<organism evidence="3 4">
    <name type="scientific">Ramlibacter tataouinensis</name>
    <dbReference type="NCBI Taxonomy" id="94132"/>
    <lineage>
        <taxon>Bacteria</taxon>
        <taxon>Pseudomonadati</taxon>
        <taxon>Pseudomonadota</taxon>
        <taxon>Betaproteobacteria</taxon>
        <taxon>Burkholderiales</taxon>
        <taxon>Comamonadaceae</taxon>
        <taxon>Ramlibacter</taxon>
    </lineage>
</organism>
<feature type="signal peptide" evidence="1">
    <location>
        <begin position="1"/>
        <end position="22"/>
    </location>
</feature>
<reference evidence="3 4" key="1">
    <citation type="journal article" date="2014" name="Int. J. Syst. Evol. Microbiol.">
        <title>Ramlibacter solisilvae sp. nov., isolated from forest soil, and emended description of the genus Ramlibacter.</title>
        <authorList>
            <person name="Lee H.J."/>
            <person name="Lee S.H."/>
            <person name="Lee S.S."/>
            <person name="Lee J.S."/>
            <person name="Kim Y."/>
            <person name="Kim S.C."/>
            <person name="Jeon C.O."/>
        </authorList>
    </citation>
    <scope>NUCLEOTIDE SEQUENCE [LARGE SCALE GENOMIC DNA]</scope>
    <source>
        <strain evidence="3 4">5-10</strain>
    </source>
</reference>
<keyword evidence="1" id="KW-0732">Signal</keyword>
<keyword evidence="4" id="KW-1185">Reference proteome</keyword>
<evidence type="ECO:0000256" key="1">
    <source>
        <dbReference type="SAM" id="SignalP"/>
    </source>
</evidence>
<sequence>MHLLLVAAGAAAVLSVQPSARAEDGGALDPVSTVETATSRRLTVFGLTADQQLVSFRVANPAHHRVVGTISGLSGDTALVGIDFRVQDGKLYGVGNAGGIYAIDTESATTTRVSQLTVPLNGASFGVDFNPAANALRIVSDAGQNLSHSVDANTTTTQTALTFPGRTAFAVTGAAYVNNDLDVSTATTLFDIDSVNNVVAIQSPPAGGVLVTAGALGVDVDAPVGFDIYSTLRNGLTVHNTGFAALTAGGQGGLYVVNLLTGHARLVGQFSTRVVDLALPLDQ</sequence>
<evidence type="ECO:0000313" key="4">
    <source>
        <dbReference type="Proteomes" id="UP000070433"/>
    </source>
</evidence>